<evidence type="ECO:0000313" key="3">
    <source>
        <dbReference type="EMBL" id="EEY65084.1"/>
    </source>
</evidence>
<name>D0NTX2_PHYIT</name>
<keyword evidence="4" id="KW-1185">Reference proteome</keyword>
<proteinExistence type="predicted"/>
<dbReference type="OrthoDB" id="110947at2759"/>
<dbReference type="Pfam" id="PF09461">
    <property type="entry name" value="PcF"/>
    <property type="match status" value="1"/>
</dbReference>
<evidence type="ECO:0000256" key="1">
    <source>
        <dbReference type="SAM" id="SignalP"/>
    </source>
</evidence>
<dbReference type="InParanoid" id="D0NTX2"/>
<keyword evidence="1" id="KW-0732">Signal</keyword>
<accession>D0NTX2</accession>
<gene>
    <name evidence="3" type="ORF">PITG_23077</name>
</gene>
<dbReference type="Gene3D" id="6.10.140.540">
    <property type="match status" value="1"/>
</dbReference>
<dbReference type="KEGG" id="pif:PITG_23077"/>
<protein>
    <submittedName>
        <fullName evidence="3">Small cysteine-rich protein SCR91</fullName>
    </submittedName>
</protein>
<dbReference type="Proteomes" id="UP000006643">
    <property type="component" value="Unassembled WGS sequence"/>
</dbReference>
<organism evidence="3 4">
    <name type="scientific">Phytophthora infestans (strain T30-4)</name>
    <name type="common">Potato late blight agent</name>
    <dbReference type="NCBI Taxonomy" id="403677"/>
    <lineage>
        <taxon>Eukaryota</taxon>
        <taxon>Sar</taxon>
        <taxon>Stramenopiles</taxon>
        <taxon>Oomycota</taxon>
        <taxon>Peronosporomycetes</taxon>
        <taxon>Peronosporales</taxon>
        <taxon>Peronosporaceae</taxon>
        <taxon>Phytophthora</taxon>
    </lineage>
</organism>
<dbReference type="GeneID" id="9465327"/>
<sequence length="91" mass="9790">MKFKIHTFVALFGVVATAVTAGDPFYKPPPYCNFSTGCQTLYSEANLAVSKVCRDEGNSGDDFHTCCINKCGSTAASISTNVEQDTKMHLS</sequence>
<reference evidence="4" key="1">
    <citation type="journal article" date="2009" name="Nature">
        <title>Genome sequence and analysis of the Irish potato famine pathogen Phytophthora infestans.</title>
        <authorList>
            <consortium name="The Broad Institute Genome Sequencing Platform"/>
            <person name="Haas B.J."/>
            <person name="Kamoun S."/>
            <person name="Zody M.C."/>
            <person name="Jiang R.H."/>
            <person name="Handsaker R.E."/>
            <person name="Cano L.M."/>
            <person name="Grabherr M."/>
            <person name="Kodira C.D."/>
            <person name="Raffaele S."/>
            <person name="Torto-Alalibo T."/>
            <person name="Bozkurt T.O."/>
            <person name="Ah-Fong A.M."/>
            <person name="Alvarado L."/>
            <person name="Anderson V.L."/>
            <person name="Armstrong M.R."/>
            <person name="Avrova A."/>
            <person name="Baxter L."/>
            <person name="Beynon J."/>
            <person name="Boevink P.C."/>
            <person name="Bollmann S.R."/>
            <person name="Bos J.I."/>
            <person name="Bulone V."/>
            <person name="Cai G."/>
            <person name="Cakir C."/>
            <person name="Carrington J.C."/>
            <person name="Chawner M."/>
            <person name="Conti L."/>
            <person name="Costanzo S."/>
            <person name="Ewan R."/>
            <person name="Fahlgren N."/>
            <person name="Fischbach M.A."/>
            <person name="Fugelstad J."/>
            <person name="Gilroy E.M."/>
            <person name="Gnerre S."/>
            <person name="Green P.J."/>
            <person name="Grenville-Briggs L.J."/>
            <person name="Griffith J."/>
            <person name="Grunwald N.J."/>
            <person name="Horn K."/>
            <person name="Horner N.R."/>
            <person name="Hu C.H."/>
            <person name="Huitema E."/>
            <person name="Jeong D.H."/>
            <person name="Jones A.M."/>
            <person name="Jones J.D."/>
            <person name="Jones R.W."/>
            <person name="Karlsson E.K."/>
            <person name="Kunjeti S.G."/>
            <person name="Lamour K."/>
            <person name="Liu Z."/>
            <person name="Ma L."/>
            <person name="Maclean D."/>
            <person name="Chibucos M.C."/>
            <person name="McDonald H."/>
            <person name="McWalters J."/>
            <person name="Meijer H.J."/>
            <person name="Morgan W."/>
            <person name="Morris P.F."/>
            <person name="Munro C.A."/>
            <person name="O'Neill K."/>
            <person name="Ospina-Giraldo M."/>
            <person name="Pinzon A."/>
            <person name="Pritchard L."/>
            <person name="Ramsahoye B."/>
            <person name="Ren Q."/>
            <person name="Restrepo S."/>
            <person name="Roy S."/>
            <person name="Sadanandom A."/>
            <person name="Savidor A."/>
            <person name="Schornack S."/>
            <person name="Schwartz D.C."/>
            <person name="Schumann U.D."/>
            <person name="Schwessinger B."/>
            <person name="Seyer L."/>
            <person name="Sharpe T."/>
            <person name="Silvar C."/>
            <person name="Song J."/>
            <person name="Studholme D.J."/>
            <person name="Sykes S."/>
            <person name="Thines M."/>
            <person name="van de Vondervoort P.J."/>
            <person name="Phuntumart V."/>
            <person name="Wawra S."/>
            <person name="Weide R."/>
            <person name="Win J."/>
            <person name="Young C."/>
            <person name="Zhou S."/>
            <person name="Fry W."/>
            <person name="Meyers B.C."/>
            <person name="van West P."/>
            <person name="Ristaino J."/>
            <person name="Govers F."/>
            <person name="Birch P.R."/>
            <person name="Whisson S.C."/>
            <person name="Judelson H.S."/>
            <person name="Nusbaum C."/>
        </authorList>
    </citation>
    <scope>NUCLEOTIDE SEQUENCE [LARGE SCALE GENOMIC DNA]</scope>
    <source>
        <strain evidence="4">T30-4</strain>
    </source>
</reference>
<dbReference type="RefSeq" id="XP_002897572.1">
    <property type="nucleotide sequence ID" value="XM_002897526.1"/>
</dbReference>
<feature type="signal peptide" evidence="1">
    <location>
        <begin position="1"/>
        <end position="21"/>
    </location>
</feature>
<dbReference type="HOGENOM" id="CLU_177348_0_0_1"/>
<evidence type="ECO:0000313" key="4">
    <source>
        <dbReference type="Proteomes" id="UP000006643"/>
    </source>
</evidence>
<dbReference type="InterPro" id="IPR018570">
    <property type="entry name" value="Phytotoxin_PcF"/>
</dbReference>
<dbReference type="VEuPathDB" id="FungiDB:PITG_23077"/>
<dbReference type="AlphaFoldDB" id="D0NTX2"/>
<feature type="domain" description="Phytotoxin PcF" evidence="2">
    <location>
        <begin position="29"/>
        <end position="74"/>
    </location>
</feature>
<dbReference type="EMBL" id="DS028161">
    <property type="protein sequence ID" value="EEY65084.1"/>
    <property type="molecule type" value="Genomic_DNA"/>
</dbReference>
<evidence type="ECO:0000259" key="2">
    <source>
        <dbReference type="Pfam" id="PF09461"/>
    </source>
</evidence>
<feature type="chain" id="PRO_5003013722" evidence="1">
    <location>
        <begin position="22"/>
        <end position="91"/>
    </location>
</feature>
<dbReference type="eggNOG" id="ENOG502RGSI">
    <property type="taxonomic scope" value="Eukaryota"/>
</dbReference>